<dbReference type="GO" id="GO:0005524">
    <property type="term" value="F:ATP binding"/>
    <property type="evidence" value="ECO:0007669"/>
    <property type="project" value="UniProtKB-KW"/>
</dbReference>
<dbReference type="InterPro" id="IPR051809">
    <property type="entry name" value="Plant_receptor-like_S/T_kinase"/>
</dbReference>
<keyword evidence="11" id="KW-0418">Kinase</keyword>
<keyword evidence="13" id="KW-1133">Transmembrane helix</keyword>
<keyword evidence="14" id="KW-0472">Membrane</keyword>
<dbReference type="InterPro" id="IPR032675">
    <property type="entry name" value="LRR_dom_sf"/>
</dbReference>
<keyword evidence="8" id="KW-0732">Signal</keyword>
<comment type="subcellular location">
    <subcellularLocation>
        <location evidence="1">Cell membrane</location>
        <topology evidence="1">Single-pass membrane protein</topology>
    </subcellularLocation>
</comment>
<evidence type="ECO:0000256" key="14">
    <source>
        <dbReference type="ARBA" id="ARBA00023136"/>
    </source>
</evidence>
<keyword evidence="7" id="KW-0812">Transmembrane</keyword>
<organism evidence="19 20">
    <name type="scientific">Ambrosia artemisiifolia</name>
    <name type="common">Common ragweed</name>
    <dbReference type="NCBI Taxonomy" id="4212"/>
    <lineage>
        <taxon>Eukaryota</taxon>
        <taxon>Viridiplantae</taxon>
        <taxon>Streptophyta</taxon>
        <taxon>Embryophyta</taxon>
        <taxon>Tracheophyta</taxon>
        <taxon>Spermatophyta</taxon>
        <taxon>Magnoliopsida</taxon>
        <taxon>eudicotyledons</taxon>
        <taxon>Gunneridae</taxon>
        <taxon>Pentapetalae</taxon>
        <taxon>asterids</taxon>
        <taxon>campanulids</taxon>
        <taxon>Asterales</taxon>
        <taxon>Asteraceae</taxon>
        <taxon>Asteroideae</taxon>
        <taxon>Heliantheae alliance</taxon>
        <taxon>Heliantheae</taxon>
        <taxon>Ambrosia</taxon>
    </lineage>
</organism>
<keyword evidence="20" id="KW-1185">Reference proteome</keyword>
<evidence type="ECO:0000256" key="8">
    <source>
        <dbReference type="ARBA" id="ARBA00022729"/>
    </source>
</evidence>
<feature type="domain" description="Leucine-rich repeat-containing N-terminal plant-type" evidence="17">
    <location>
        <begin position="5"/>
        <end position="27"/>
    </location>
</feature>
<proteinExistence type="predicted"/>
<evidence type="ECO:0000313" key="20">
    <source>
        <dbReference type="Proteomes" id="UP001206925"/>
    </source>
</evidence>
<dbReference type="GO" id="GO:0006952">
    <property type="term" value="P:defense response"/>
    <property type="evidence" value="ECO:0007669"/>
    <property type="project" value="UniProtKB-ARBA"/>
</dbReference>
<evidence type="ECO:0000256" key="5">
    <source>
        <dbReference type="ARBA" id="ARBA00022614"/>
    </source>
</evidence>
<dbReference type="Pfam" id="PF13855">
    <property type="entry name" value="LRR_8"/>
    <property type="match status" value="2"/>
</dbReference>
<sequence>MITRDPYETLTSWNTSFHFCDWSGVSCGRRHRRVTVINLMSQGLTGSLSPHVENLTFLRELWLSNNSFEGPIPHELGRLSRLRFLYLDQNKLSGVIPTNLSGCSSLEELQLGNNNFLSKLTLFAVDDNNLTGGIPPFLGNITSMKLLSVALNPLGGNIPDTLGNLKSLTEFYSAGCNVSGTIPNSIYNNSLLTVLSMSDNQLSSSLPSDIGALLPRLVILQLRNNQLVGLLPRSISNCSKLKSLEMDYNNFSGKLEIDFSKLRDIKRILLQHNLFGHGEADEMKFIDSLTNCSSLQYLGLGNCRFKGELPESVGNLSNQLQTLNLGANQLYGNLPSSVGNLVGLIALSLVENEFTGIIPTTIGMLQNLQAAFLYENQFSGPIPDAFGNLTKLVILSLRANKLEGDIPPCLGNFHQLQKLELSNNKLSGKIPKSVLQLPSLSVLLNLSRNNLFGSLPNEVGSLKMLSNIPSSLGGCVSLSFLSLKSNLFQGMIPPSFSSLRGVIKLDLSHNNLTGQVPRFFEWFSLQYIDLSFNDFEGETPLLGVFKNSSAFSVLGNSRLCGGLKKNKRQPSQSSTSEHFLKVSYNQLLKGTDGFSETNLIGKGGLSYVYKGILDVGDDKYETQPSSKNKYSHQNNSTGTVGTIGYAPPEYGLGSEMTSSGDIYSFGILLLEVMTGKKPTDDIFIEGLSLHKFASMALHNGVSNVIDGDAILMQSSEANVEDIEECLASIVKIGVSCSMDFPPLRLKIKIVVHELKHILNVLQNI</sequence>
<dbReference type="AlphaFoldDB" id="A0AAD5GEM5"/>
<evidence type="ECO:0000259" key="18">
    <source>
        <dbReference type="Pfam" id="PF23598"/>
    </source>
</evidence>
<accession>A0AAD5GEM5</accession>
<keyword evidence="5" id="KW-0433">Leucine-rich repeat</keyword>
<dbReference type="SUPFAM" id="SSF56112">
    <property type="entry name" value="Protein kinase-like (PK-like)"/>
    <property type="match status" value="1"/>
</dbReference>
<dbReference type="EC" id="2.7.11.1" evidence="2"/>
<dbReference type="FunFam" id="3.80.10.10:FF:000041">
    <property type="entry name" value="LRR receptor-like serine/threonine-protein kinase ERECTA"/>
    <property type="match status" value="1"/>
</dbReference>
<evidence type="ECO:0000256" key="15">
    <source>
        <dbReference type="ARBA" id="ARBA00023180"/>
    </source>
</evidence>
<dbReference type="GO" id="GO:0005886">
    <property type="term" value="C:plasma membrane"/>
    <property type="evidence" value="ECO:0007669"/>
    <property type="project" value="UniProtKB-SubCell"/>
</dbReference>
<evidence type="ECO:0000256" key="2">
    <source>
        <dbReference type="ARBA" id="ARBA00012513"/>
    </source>
</evidence>
<keyword evidence="9" id="KW-0677">Repeat</keyword>
<evidence type="ECO:0000256" key="3">
    <source>
        <dbReference type="ARBA" id="ARBA00022475"/>
    </source>
</evidence>
<evidence type="ECO:0000313" key="19">
    <source>
        <dbReference type="EMBL" id="KAI7737338.1"/>
    </source>
</evidence>
<reference evidence="19" key="1">
    <citation type="submission" date="2022-06" db="EMBL/GenBank/DDBJ databases">
        <title>Uncovering the hologenomic basis of an extraordinary plant invasion.</title>
        <authorList>
            <person name="Bieker V.C."/>
            <person name="Martin M.D."/>
            <person name="Gilbert T."/>
            <person name="Hodgins K."/>
            <person name="Battlay P."/>
            <person name="Petersen B."/>
            <person name="Wilson J."/>
        </authorList>
    </citation>
    <scope>NUCLEOTIDE SEQUENCE</scope>
    <source>
        <strain evidence="19">AA19_3_7</strain>
        <tissue evidence="19">Leaf</tissue>
    </source>
</reference>
<keyword evidence="10" id="KW-0547">Nucleotide-binding</keyword>
<evidence type="ECO:0000256" key="10">
    <source>
        <dbReference type="ARBA" id="ARBA00022741"/>
    </source>
</evidence>
<evidence type="ECO:0000259" key="17">
    <source>
        <dbReference type="Pfam" id="PF08263"/>
    </source>
</evidence>
<evidence type="ECO:0000256" key="12">
    <source>
        <dbReference type="ARBA" id="ARBA00022840"/>
    </source>
</evidence>
<evidence type="ECO:0000256" key="9">
    <source>
        <dbReference type="ARBA" id="ARBA00022737"/>
    </source>
</evidence>
<keyword evidence="6" id="KW-0808">Transferase</keyword>
<dbReference type="Pfam" id="PF08263">
    <property type="entry name" value="LRRNT_2"/>
    <property type="match status" value="1"/>
</dbReference>
<dbReference type="PANTHER" id="PTHR27008:SF603">
    <property type="entry name" value="PROTEIN KINASE DOMAIN-CONTAINING PROTEIN"/>
    <property type="match status" value="1"/>
</dbReference>
<dbReference type="InterPro" id="IPR001245">
    <property type="entry name" value="Ser-Thr/Tyr_kinase_cat_dom"/>
</dbReference>
<dbReference type="PANTHER" id="PTHR27008">
    <property type="entry name" value="OS04G0122200 PROTEIN"/>
    <property type="match status" value="1"/>
</dbReference>
<dbReference type="InterPro" id="IPR011009">
    <property type="entry name" value="Kinase-like_dom_sf"/>
</dbReference>
<keyword evidence="12" id="KW-0067">ATP-binding</keyword>
<gene>
    <name evidence="19" type="ORF">M8C21_028801</name>
</gene>
<dbReference type="Gene3D" id="1.10.510.10">
    <property type="entry name" value="Transferase(Phosphotransferase) domain 1"/>
    <property type="match status" value="1"/>
</dbReference>
<dbReference type="SUPFAM" id="SSF52058">
    <property type="entry name" value="L domain-like"/>
    <property type="match status" value="3"/>
</dbReference>
<dbReference type="InterPro" id="IPR055414">
    <property type="entry name" value="LRR_R13L4/SHOC2-like"/>
</dbReference>
<dbReference type="GO" id="GO:0051707">
    <property type="term" value="P:response to other organism"/>
    <property type="evidence" value="ECO:0007669"/>
    <property type="project" value="UniProtKB-ARBA"/>
</dbReference>
<dbReference type="Pfam" id="PF23598">
    <property type="entry name" value="LRR_14"/>
    <property type="match status" value="1"/>
</dbReference>
<keyword evidence="4" id="KW-0723">Serine/threonine-protein kinase</keyword>
<keyword evidence="15" id="KW-0325">Glycoprotein</keyword>
<evidence type="ECO:0000259" key="16">
    <source>
        <dbReference type="Pfam" id="PF07714"/>
    </source>
</evidence>
<feature type="domain" description="Disease resistance R13L4/SHOC-2-like LRR" evidence="18">
    <location>
        <begin position="286"/>
        <end position="466"/>
    </location>
</feature>
<feature type="domain" description="Serine-threonine/tyrosine-protein kinase catalytic" evidence="16">
    <location>
        <begin position="631"/>
        <end position="737"/>
    </location>
</feature>
<keyword evidence="3" id="KW-1003">Cell membrane</keyword>
<evidence type="ECO:0000256" key="13">
    <source>
        <dbReference type="ARBA" id="ARBA00022989"/>
    </source>
</evidence>
<protein>
    <recommendedName>
        <fullName evidence="2">non-specific serine/threonine protein kinase</fullName>
        <ecNumber evidence="2">2.7.11.1</ecNumber>
    </recommendedName>
</protein>
<dbReference type="Proteomes" id="UP001206925">
    <property type="component" value="Unassembled WGS sequence"/>
</dbReference>
<evidence type="ECO:0000256" key="1">
    <source>
        <dbReference type="ARBA" id="ARBA00004162"/>
    </source>
</evidence>
<dbReference type="FunFam" id="3.80.10.10:FF:000400">
    <property type="entry name" value="Nuclear pore complex protein NUP107"/>
    <property type="match status" value="1"/>
</dbReference>
<evidence type="ECO:0000256" key="4">
    <source>
        <dbReference type="ARBA" id="ARBA00022527"/>
    </source>
</evidence>
<dbReference type="EMBL" id="JAMZMK010009060">
    <property type="protein sequence ID" value="KAI7737338.1"/>
    <property type="molecule type" value="Genomic_DNA"/>
</dbReference>
<dbReference type="InterPro" id="IPR013210">
    <property type="entry name" value="LRR_N_plant-typ"/>
</dbReference>
<dbReference type="InterPro" id="IPR003591">
    <property type="entry name" value="Leu-rich_rpt_typical-subtyp"/>
</dbReference>
<dbReference type="SMART" id="SM00369">
    <property type="entry name" value="LRR_TYP"/>
    <property type="match status" value="6"/>
</dbReference>
<dbReference type="FunFam" id="3.80.10.10:FF:000288">
    <property type="entry name" value="LRR receptor-like serine/threonine-protein kinase EFR"/>
    <property type="match status" value="1"/>
</dbReference>
<evidence type="ECO:0000256" key="6">
    <source>
        <dbReference type="ARBA" id="ARBA00022679"/>
    </source>
</evidence>
<dbReference type="GO" id="GO:0004674">
    <property type="term" value="F:protein serine/threonine kinase activity"/>
    <property type="evidence" value="ECO:0007669"/>
    <property type="project" value="UniProtKB-KW"/>
</dbReference>
<evidence type="ECO:0000256" key="7">
    <source>
        <dbReference type="ARBA" id="ARBA00022692"/>
    </source>
</evidence>
<comment type="caution">
    <text evidence="19">The sequence shown here is derived from an EMBL/GenBank/DDBJ whole genome shotgun (WGS) entry which is preliminary data.</text>
</comment>
<dbReference type="Pfam" id="PF07714">
    <property type="entry name" value="PK_Tyr_Ser-Thr"/>
    <property type="match status" value="1"/>
</dbReference>
<dbReference type="Gene3D" id="3.80.10.10">
    <property type="entry name" value="Ribonuclease Inhibitor"/>
    <property type="match status" value="3"/>
</dbReference>
<dbReference type="Pfam" id="PF00560">
    <property type="entry name" value="LRR_1"/>
    <property type="match status" value="3"/>
</dbReference>
<dbReference type="InterPro" id="IPR001611">
    <property type="entry name" value="Leu-rich_rpt"/>
</dbReference>
<name>A0AAD5GEM5_AMBAR</name>
<evidence type="ECO:0000256" key="11">
    <source>
        <dbReference type="ARBA" id="ARBA00022777"/>
    </source>
</evidence>